<gene>
    <name evidence="2" type="ORF">HDC05997</name>
</gene>
<dbReference type="AlphaFoldDB" id="Q6IGL4"/>
<feature type="region of interest" description="Disordered" evidence="1">
    <location>
        <begin position="97"/>
        <end position="123"/>
    </location>
</feature>
<dbReference type="EMBL" id="BK003752">
    <property type="protein sequence ID" value="DAA02450.1"/>
    <property type="molecule type" value="Genomic_DNA"/>
</dbReference>
<evidence type="ECO:0000256" key="1">
    <source>
        <dbReference type="SAM" id="MobiDB-lite"/>
    </source>
</evidence>
<evidence type="ECO:0000313" key="2">
    <source>
        <dbReference type="EMBL" id="DAA02450.1"/>
    </source>
</evidence>
<reference evidence="2" key="1">
    <citation type="journal article" date="2003" name="Genome Biol.">
        <title>An integrated gene annotation and transcriptional profiling approach towards the full gene content of the Drosophila genome.</title>
        <authorList>
            <person name="Hild M."/>
            <person name="Beckmann B."/>
            <person name="Haas S.A."/>
            <person name="Koch B."/>
            <person name="Solovyev V."/>
            <person name="Busold C."/>
            <person name="Fellenberg K."/>
            <person name="Boutros M."/>
            <person name="Vingron M."/>
            <person name="Sauer F."/>
            <person name="Hoheisel J.D."/>
            <person name="Paro R."/>
        </authorList>
    </citation>
    <scope>NUCLEOTIDE SEQUENCE</scope>
</reference>
<organism evidence="2">
    <name type="scientific">Drosophila melanogaster</name>
    <name type="common">Fruit fly</name>
    <dbReference type="NCBI Taxonomy" id="7227"/>
    <lineage>
        <taxon>Eukaryota</taxon>
        <taxon>Metazoa</taxon>
        <taxon>Ecdysozoa</taxon>
        <taxon>Arthropoda</taxon>
        <taxon>Hexapoda</taxon>
        <taxon>Insecta</taxon>
        <taxon>Pterygota</taxon>
        <taxon>Neoptera</taxon>
        <taxon>Endopterygota</taxon>
        <taxon>Diptera</taxon>
        <taxon>Brachycera</taxon>
        <taxon>Muscomorpha</taxon>
        <taxon>Ephydroidea</taxon>
        <taxon>Drosophilidae</taxon>
        <taxon>Drosophila</taxon>
        <taxon>Sophophora</taxon>
    </lineage>
</organism>
<sequence length="240" mass="26879">MNGNKDEDEDEDSVSRSCIKVFLPLPTATFLLCCALFPQSSKLNKFPAAGPPCPGIPRPIPYNRTGDCMSARIDQLKSLVDEAITFCPRPSLEKCMAKGSRKTKKGQRQERNAHSSARQSAISCRRSRISKGIGLEPPRQWYKVYTEELKKRSHSHRLKLEWQLTHSEDFTVAIIPRSRGFTCPLFVRQPSQQVGRWALLTAMQMMGPQPDCVFPQPPGQGHGADKTLLSHLDGKAFCIV</sequence>
<proteinExistence type="predicted"/>
<name>Q6IGL4_DROME</name>
<protein>
    <submittedName>
        <fullName evidence="2">HDC05997</fullName>
    </submittedName>
</protein>
<accession>Q6IGL4</accession>